<name>R0L6H0_ANAPL</name>
<evidence type="ECO:0000313" key="2">
    <source>
        <dbReference type="Proteomes" id="UP000296049"/>
    </source>
</evidence>
<dbReference type="AlphaFoldDB" id="R0L6H0"/>
<dbReference type="GO" id="GO:0035091">
    <property type="term" value="F:phosphatidylinositol binding"/>
    <property type="evidence" value="ECO:0007669"/>
    <property type="project" value="InterPro"/>
</dbReference>
<sequence length="356" mass="39218">MGLGQLLGSQKHCKELGSRGAGAERASLQAGEGRAVRLVPGALLWDSSCGQEERALAIHNCSGVLPLSLQISLLFRQIAEKKLATLEFPPKKLFGNKDERVIAERRSHLELVKVLNNRKLDSMFVDSKGQEAKSLTGDAPADSTMVGRRCFSLCFSLWSSGKEISLRTSLREREIVLVANARQKLRCDDLSHVLEEQAGTAGWTKCLGLDSVSTPRWIMSAYLAYERTWSPGTQFLQKLPIVWLMAFPAPDNPVLLVFKMCVSQILAGQEMAGCFICCAKPVSADFLPEKPSVVPSAFPRQPVQRLTRETAMPHSKHCSVRRAEHAGLPEEFKRRLVLGSCLQDRLIQGGPDALVV</sequence>
<dbReference type="Gene3D" id="3.30.1520.10">
    <property type="entry name" value="Phox-like domain"/>
    <property type="match status" value="1"/>
</dbReference>
<accession>R0L6H0</accession>
<dbReference type="EMBL" id="KB743111">
    <property type="protein sequence ID" value="EOB01219.1"/>
    <property type="molecule type" value="Genomic_DNA"/>
</dbReference>
<proteinExistence type="predicted"/>
<dbReference type="InterPro" id="IPR036871">
    <property type="entry name" value="PX_dom_sf"/>
</dbReference>
<protein>
    <submittedName>
        <fullName evidence="1">Kinesin-like protein KIF16B</fullName>
    </submittedName>
</protein>
<organism evidence="1 2">
    <name type="scientific">Anas platyrhynchos</name>
    <name type="common">Mallard</name>
    <name type="synonym">Anas boschas</name>
    <dbReference type="NCBI Taxonomy" id="8839"/>
    <lineage>
        <taxon>Eukaryota</taxon>
        <taxon>Metazoa</taxon>
        <taxon>Chordata</taxon>
        <taxon>Craniata</taxon>
        <taxon>Vertebrata</taxon>
        <taxon>Euteleostomi</taxon>
        <taxon>Archelosauria</taxon>
        <taxon>Archosauria</taxon>
        <taxon>Dinosauria</taxon>
        <taxon>Saurischia</taxon>
        <taxon>Theropoda</taxon>
        <taxon>Coelurosauria</taxon>
        <taxon>Aves</taxon>
        <taxon>Neognathae</taxon>
        <taxon>Galloanserae</taxon>
        <taxon>Anseriformes</taxon>
        <taxon>Anatidae</taxon>
        <taxon>Anatinae</taxon>
        <taxon>Anas</taxon>
    </lineage>
</organism>
<gene>
    <name evidence="1" type="ORF">Anapl_02355</name>
</gene>
<keyword evidence="2" id="KW-1185">Reference proteome</keyword>
<evidence type="ECO:0000313" key="1">
    <source>
        <dbReference type="EMBL" id="EOB01219.1"/>
    </source>
</evidence>
<dbReference type="Proteomes" id="UP000296049">
    <property type="component" value="Unassembled WGS sequence"/>
</dbReference>
<reference evidence="2" key="1">
    <citation type="journal article" date="2013" name="Nat. Genet.">
        <title>The duck genome and transcriptome provide insight into an avian influenza virus reservoir species.</title>
        <authorList>
            <person name="Huang Y."/>
            <person name="Li Y."/>
            <person name="Burt D.W."/>
            <person name="Chen H."/>
            <person name="Zhang Y."/>
            <person name="Qian W."/>
            <person name="Kim H."/>
            <person name="Gan S."/>
            <person name="Zhao Y."/>
            <person name="Li J."/>
            <person name="Yi K."/>
            <person name="Feng H."/>
            <person name="Zhu P."/>
            <person name="Li B."/>
            <person name="Liu Q."/>
            <person name="Fairley S."/>
            <person name="Magor K.E."/>
            <person name="Du Z."/>
            <person name="Hu X."/>
            <person name="Goodman L."/>
            <person name="Tafer H."/>
            <person name="Vignal A."/>
            <person name="Lee T."/>
            <person name="Kim K.W."/>
            <person name="Sheng Z."/>
            <person name="An Y."/>
            <person name="Searle S."/>
            <person name="Herrero J."/>
            <person name="Groenen M.A."/>
            <person name="Crooijmans R.P."/>
            <person name="Faraut T."/>
            <person name="Cai Q."/>
            <person name="Webster R.G."/>
            <person name="Aldridge J.R."/>
            <person name="Warren W.C."/>
            <person name="Bartschat S."/>
            <person name="Kehr S."/>
            <person name="Marz M."/>
            <person name="Stadler P.F."/>
            <person name="Smith J."/>
            <person name="Kraus R.H."/>
            <person name="Zhao Y."/>
            <person name="Ren L."/>
            <person name="Fei J."/>
            <person name="Morisson M."/>
            <person name="Kaiser P."/>
            <person name="Griffin D.K."/>
            <person name="Rao M."/>
            <person name="Pitel F."/>
            <person name="Wang J."/>
            <person name="Li N."/>
        </authorList>
    </citation>
    <scope>NUCLEOTIDE SEQUENCE [LARGE SCALE GENOMIC DNA]</scope>
</reference>